<dbReference type="EMBL" id="JAAKFY010000005">
    <property type="protein sequence ID" value="KAF3857024.1"/>
    <property type="molecule type" value="Genomic_DNA"/>
</dbReference>
<comment type="caution">
    <text evidence="1">The sequence shown here is derived from an EMBL/GenBank/DDBJ whole genome shotgun (WGS) entry which is preliminary data.</text>
</comment>
<gene>
    <name evidence="1" type="ORF">F7725_008883</name>
</gene>
<accession>A0A7J5Z5D0</accession>
<proteinExistence type="predicted"/>
<sequence>MSQQGMRPLLGCLQKSNGMDEQCDSLPRQLWEIFLLSEGEMDYITLLGLDGNQLHLPVEGDRKLFERAVTVLQKKRKKVKSASTGKGNLTATVCVRLC</sequence>
<evidence type="ECO:0000313" key="2">
    <source>
        <dbReference type="Proteomes" id="UP000518266"/>
    </source>
</evidence>
<dbReference type="AlphaFoldDB" id="A0A7J5Z5D0"/>
<keyword evidence="2" id="KW-1185">Reference proteome</keyword>
<dbReference type="Proteomes" id="UP000518266">
    <property type="component" value="Unassembled WGS sequence"/>
</dbReference>
<organism evidence="1 2">
    <name type="scientific">Dissostichus mawsoni</name>
    <name type="common">Antarctic cod</name>
    <dbReference type="NCBI Taxonomy" id="36200"/>
    <lineage>
        <taxon>Eukaryota</taxon>
        <taxon>Metazoa</taxon>
        <taxon>Chordata</taxon>
        <taxon>Craniata</taxon>
        <taxon>Vertebrata</taxon>
        <taxon>Euteleostomi</taxon>
        <taxon>Actinopterygii</taxon>
        <taxon>Neopterygii</taxon>
        <taxon>Teleostei</taxon>
        <taxon>Neoteleostei</taxon>
        <taxon>Acanthomorphata</taxon>
        <taxon>Eupercaria</taxon>
        <taxon>Perciformes</taxon>
        <taxon>Notothenioidei</taxon>
        <taxon>Nototheniidae</taxon>
        <taxon>Dissostichus</taxon>
    </lineage>
</organism>
<evidence type="ECO:0000313" key="1">
    <source>
        <dbReference type="EMBL" id="KAF3857024.1"/>
    </source>
</evidence>
<dbReference type="OrthoDB" id="120976at2759"/>
<name>A0A7J5Z5D0_DISMA</name>
<reference evidence="1 2" key="1">
    <citation type="submission" date="2020-03" db="EMBL/GenBank/DDBJ databases">
        <title>Dissostichus mawsoni Genome sequencing and assembly.</title>
        <authorList>
            <person name="Park H."/>
        </authorList>
    </citation>
    <scope>NUCLEOTIDE SEQUENCE [LARGE SCALE GENOMIC DNA]</scope>
    <source>
        <strain evidence="1">DM0001</strain>
        <tissue evidence="1">Muscle</tissue>
    </source>
</reference>
<protein>
    <submittedName>
        <fullName evidence="1">Uncharacterized protein</fullName>
    </submittedName>
</protein>